<evidence type="ECO:0000313" key="7">
    <source>
        <dbReference type="EMBL" id="KAE9163417.1"/>
    </source>
</evidence>
<keyword evidence="1" id="KW-1133">Transmembrane helix</keyword>
<evidence type="ECO:0000313" key="12">
    <source>
        <dbReference type="Proteomes" id="UP000433483"/>
    </source>
</evidence>
<evidence type="ECO:0000313" key="4">
    <source>
        <dbReference type="EMBL" id="KAE9062540.1"/>
    </source>
</evidence>
<dbReference type="EMBL" id="QXGC01005445">
    <property type="protein sequence ID" value="KAE9165276.1"/>
    <property type="molecule type" value="Genomic_DNA"/>
</dbReference>
<evidence type="ECO:0000313" key="18">
    <source>
        <dbReference type="Proteomes" id="UP000476176"/>
    </source>
</evidence>
<sequence>MLAHGSEPNMVPAALVILGMISVLPLALVVRLWDDRRESPSPSPCFVPSGSQNL</sequence>
<evidence type="ECO:0000313" key="19">
    <source>
        <dbReference type="Proteomes" id="UP000488956"/>
    </source>
</evidence>
<evidence type="ECO:0000313" key="11">
    <source>
        <dbReference type="Proteomes" id="UP000429523"/>
    </source>
</evidence>
<evidence type="ECO:0000313" key="3">
    <source>
        <dbReference type="EMBL" id="KAE8965707.1"/>
    </source>
</evidence>
<dbReference type="Proteomes" id="UP000437068">
    <property type="component" value="Unassembled WGS sequence"/>
</dbReference>
<dbReference type="AlphaFoldDB" id="A0A6A3PVR3"/>
<dbReference type="OrthoDB" id="141690at2759"/>
<dbReference type="EMBL" id="QXGD01004208">
    <property type="protein sequence ID" value="KAE9171846.1"/>
    <property type="molecule type" value="Genomic_DNA"/>
</dbReference>
<dbReference type="EMBL" id="QXGF01004340">
    <property type="protein sequence ID" value="KAE8919934.1"/>
    <property type="molecule type" value="Genomic_DNA"/>
</dbReference>
<evidence type="ECO:0000313" key="6">
    <source>
        <dbReference type="EMBL" id="KAE9069241.1"/>
    </source>
</evidence>
<keyword evidence="1" id="KW-0472">Membrane</keyword>
<evidence type="ECO:0000313" key="10">
    <source>
        <dbReference type="EMBL" id="KAE9268892.1"/>
    </source>
</evidence>
<dbReference type="EMBL" id="QXFX01004850">
    <property type="protein sequence ID" value="KAE9062540.1"/>
    <property type="molecule type" value="Genomic_DNA"/>
</dbReference>
<keyword evidence="1" id="KW-0812">Transmembrane</keyword>
<evidence type="ECO:0000313" key="5">
    <source>
        <dbReference type="EMBL" id="KAE9064213.1"/>
    </source>
</evidence>
<protein>
    <submittedName>
        <fullName evidence="5">Uncharacterized protein</fullName>
    </submittedName>
</protein>
<dbReference type="Proteomes" id="UP000488956">
    <property type="component" value="Unassembled WGS sequence"/>
</dbReference>
<dbReference type="EMBL" id="QXGB01005315">
    <property type="protein sequence ID" value="KAE9163417.1"/>
    <property type="molecule type" value="Genomic_DNA"/>
</dbReference>
<dbReference type="Proteomes" id="UP000460718">
    <property type="component" value="Unassembled WGS sequence"/>
</dbReference>
<evidence type="ECO:0000313" key="17">
    <source>
        <dbReference type="Proteomes" id="UP000460718"/>
    </source>
</evidence>
<dbReference type="Proteomes" id="UP000441208">
    <property type="component" value="Unassembled WGS sequence"/>
</dbReference>
<evidence type="ECO:0000313" key="16">
    <source>
        <dbReference type="Proteomes" id="UP000441208"/>
    </source>
</evidence>
<accession>A0A6A3PVR3</accession>
<dbReference type="EMBL" id="QXFW01004441">
    <property type="protein sequence ID" value="KAE8965707.1"/>
    <property type="molecule type" value="Genomic_DNA"/>
</dbReference>
<evidence type="ECO:0000313" key="8">
    <source>
        <dbReference type="EMBL" id="KAE9165276.1"/>
    </source>
</evidence>
<evidence type="ECO:0000313" key="2">
    <source>
        <dbReference type="EMBL" id="KAE8919934.1"/>
    </source>
</evidence>
<comment type="caution">
    <text evidence="5">The sequence shown here is derived from an EMBL/GenBank/DDBJ whole genome shotgun (WGS) entry which is preliminary data.</text>
</comment>
<feature type="transmembrane region" description="Helical" evidence="1">
    <location>
        <begin position="12"/>
        <end position="33"/>
    </location>
</feature>
<dbReference type="Proteomes" id="UP000440367">
    <property type="component" value="Unassembled WGS sequence"/>
</dbReference>
<gene>
    <name evidence="10" type="ORF">PF001_g29464</name>
    <name evidence="9" type="ORF">PF002_g29720</name>
    <name evidence="8" type="ORF">PF004_g29554</name>
    <name evidence="7" type="ORF">PF005_g30455</name>
    <name evidence="6" type="ORF">PF006_g29619</name>
    <name evidence="5" type="ORF">PF007_g29273</name>
    <name evidence="2" type="ORF">PF009_g29765</name>
    <name evidence="4" type="ORF">PF010_g29359</name>
    <name evidence="3" type="ORF">PF011_g28189</name>
</gene>
<evidence type="ECO:0000313" key="15">
    <source>
        <dbReference type="Proteomes" id="UP000440732"/>
    </source>
</evidence>
<proteinExistence type="predicted"/>
<evidence type="ECO:0000313" key="14">
    <source>
        <dbReference type="Proteomes" id="UP000440367"/>
    </source>
</evidence>
<evidence type="ECO:0000256" key="1">
    <source>
        <dbReference type="SAM" id="Phobius"/>
    </source>
</evidence>
<dbReference type="Proteomes" id="UP000440732">
    <property type="component" value="Unassembled WGS sequence"/>
</dbReference>
<name>A0A6A3PVR3_9STRA</name>
<dbReference type="EMBL" id="QXFZ01004457">
    <property type="protein sequence ID" value="KAE9064213.1"/>
    <property type="molecule type" value="Genomic_DNA"/>
</dbReference>
<dbReference type="EMBL" id="QXGA01005060">
    <property type="protein sequence ID" value="KAE9069241.1"/>
    <property type="molecule type" value="Genomic_DNA"/>
</dbReference>
<dbReference type="Proteomes" id="UP000433483">
    <property type="component" value="Unassembled WGS sequence"/>
</dbReference>
<dbReference type="EMBL" id="QXGE01004973">
    <property type="protein sequence ID" value="KAE9268892.1"/>
    <property type="molecule type" value="Genomic_DNA"/>
</dbReference>
<evidence type="ECO:0000313" key="9">
    <source>
        <dbReference type="EMBL" id="KAE9171846.1"/>
    </source>
</evidence>
<dbReference type="Proteomes" id="UP000476176">
    <property type="component" value="Unassembled WGS sequence"/>
</dbReference>
<reference evidence="11 12" key="1">
    <citation type="submission" date="2018-08" db="EMBL/GenBank/DDBJ databases">
        <title>Genomic investigation of the strawberry pathogen Phytophthora fragariae indicates pathogenicity is determined by transcriptional variation in three key races.</title>
        <authorList>
            <person name="Adams T.M."/>
            <person name="Armitage A.D."/>
            <person name="Sobczyk M.K."/>
            <person name="Bates H.J."/>
            <person name="Dunwell J.M."/>
            <person name="Nellist C.F."/>
            <person name="Harrison R.J."/>
        </authorList>
    </citation>
    <scope>NUCLEOTIDE SEQUENCE [LARGE SCALE GENOMIC DNA]</scope>
    <source>
        <strain evidence="10 13">A4</strain>
        <strain evidence="9 14">BC-1</strain>
        <strain evidence="8 18">BC-23</strain>
        <strain evidence="7 12">NOV-27</strain>
        <strain evidence="6 15">NOV-5</strain>
        <strain evidence="5 16">NOV-71</strain>
        <strain evidence="2 11">NOV-9</strain>
        <strain evidence="4 19">ONT-3</strain>
        <strain evidence="3 17">SCRP245</strain>
    </source>
</reference>
<evidence type="ECO:0000313" key="13">
    <source>
        <dbReference type="Proteomes" id="UP000437068"/>
    </source>
</evidence>
<dbReference type="Proteomes" id="UP000429523">
    <property type="component" value="Unassembled WGS sequence"/>
</dbReference>
<organism evidence="5 16">
    <name type="scientific">Phytophthora fragariae</name>
    <dbReference type="NCBI Taxonomy" id="53985"/>
    <lineage>
        <taxon>Eukaryota</taxon>
        <taxon>Sar</taxon>
        <taxon>Stramenopiles</taxon>
        <taxon>Oomycota</taxon>
        <taxon>Peronosporomycetes</taxon>
        <taxon>Peronosporales</taxon>
        <taxon>Peronosporaceae</taxon>
        <taxon>Phytophthora</taxon>
    </lineage>
</organism>
<keyword evidence="12" id="KW-1185">Reference proteome</keyword>